<dbReference type="Proteomes" id="UP000308760">
    <property type="component" value="Unassembled WGS sequence"/>
</dbReference>
<comment type="similarity">
    <text evidence="2">Belongs to the binding-protein-dependent transport system permease family. HisMQ subfamily.</text>
</comment>
<dbReference type="GO" id="GO:0022857">
    <property type="term" value="F:transmembrane transporter activity"/>
    <property type="evidence" value="ECO:0007669"/>
    <property type="project" value="InterPro"/>
</dbReference>
<dbReference type="OrthoDB" id="9814902at2"/>
<evidence type="ECO:0000256" key="8">
    <source>
        <dbReference type="ARBA" id="ARBA00023136"/>
    </source>
</evidence>
<keyword evidence="7 9" id="KW-1133">Transmembrane helix</keyword>
<evidence type="ECO:0000256" key="7">
    <source>
        <dbReference type="ARBA" id="ARBA00022989"/>
    </source>
</evidence>
<evidence type="ECO:0000256" key="3">
    <source>
        <dbReference type="ARBA" id="ARBA00022448"/>
    </source>
</evidence>
<keyword evidence="12" id="KW-1185">Reference proteome</keyword>
<evidence type="ECO:0000256" key="9">
    <source>
        <dbReference type="RuleBase" id="RU363032"/>
    </source>
</evidence>
<reference evidence="12" key="1">
    <citation type="submission" date="2019-04" db="EMBL/GenBank/DDBJ databases">
        <title>Nocardioides xinjiangensis sp. nov.</title>
        <authorList>
            <person name="Liu S."/>
        </authorList>
    </citation>
    <scope>NUCLEOTIDE SEQUENCE [LARGE SCALE GENOMIC DNA]</scope>
    <source>
        <strain evidence="12">18</strain>
    </source>
</reference>
<dbReference type="Pfam" id="PF00528">
    <property type="entry name" value="BPD_transp_1"/>
    <property type="match status" value="1"/>
</dbReference>
<evidence type="ECO:0000313" key="11">
    <source>
        <dbReference type="EMBL" id="THV33684.1"/>
    </source>
</evidence>
<comment type="caution">
    <text evidence="11">The sequence shown here is derived from an EMBL/GenBank/DDBJ whole genome shotgun (WGS) entry which is preliminary data.</text>
</comment>
<organism evidence="11 12">
    <name type="scientific">Glycomyces buryatensis</name>
    <dbReference type="NCBI Taxonomy" id="2570927"/>
    <lineage>
        <taxon>Bacteria</taxon>
        <taxon>Bacillati</taxon>
        <taxon>Actinomycetota</taxon>
        <taxon>Actinomycetes</taxon>
        <taxon>Glycomycetales</taxon>
        <taxon>Glycomycetaceae</taxon>
        <taxon>Glycomyces</taxon>
    </lineage>
</organism>
<name>A0A4S8Q0T4_9ACTN</name>
<protein>
    <submittedName>
        <fullName evidence="11">Amino acid ABC transporter permease</fullName>
    </submittedName>
</protein>
<dbReference type="PANTHER" id="PTHR30614:SF20">
    <property type="entry name" value="GLUTAMINE TRANSPORT SYSTEM PERMEASE PROTEIN GLNP"/>
    <property type="match status" value="1"/>
</dbReference>
<evidence type="ECO:0000313" key="12">
    <source>
        <dbReference type="Proteomes" id="UP000308760"/>
    </source>
</evidence>
<feature type="domain" description="ABC transmembrane type-1" evidence="10">
    <location>
        <begin position="55"/>
        <end position="250"/>
    </location>
</feature>
<dbReference type="InterPro" id="IPR035906">
    <property type="entry name" value="MetI-like_sf"/>
</dbReference>
<dbReference type="SUPFAM" id="SSF161098">
    <property type="entry name" value="MetI-like"/>
    <property type="match status" value="1"/>
</dbReference>
<feature type="transmembrane region" description="Helical" evidence="9">
    <location>
        <begin position="100"/>
        <end position="118"/>
    </location>
</feature>
<keyword evidence="3 9" id="KW-0813">Transport</keyword>
<reference evidence="11 12" key="2">
    <citation type="submission" date="2019-05" db="EMBL/GenBank/DDBJ databases">
        <title>Glycomyces buryatensis sp. nov.</title>
        <authorList>
            <person name="Nikitina E."/>
        </authorList>
    </citation>
    <scope>NUCLEOTIDE SEQUENCE [LARGE SCALE GENOMIC DNA]</scope>
    <source>
        <strain evidence="11 12">18</strain>
    </source>
</reference>
<sequence>MTVRQRRRWARTIQFAVALAVLALLAALADWGRIADSFFQVDIAAAMFPAAWTAFGNTVLYTIFAFIFGMVVAVPVALMRVSSFFLYRWVATAYVETFRGLPALLVLFGVGFGVPLAFPGIQYPGGVYGQVALGLGLTSSAYIAESIRAGIQAVPKGQVEAARTLGMSHTRTMISIVLPQALRIVIPPLTNELVMLTKDSSLVSVLGVTAGTLELTKFARDEMSDTANATPLIVGGLLYLLLTVPLSALARRLETKEDRK</sequence>
<dbReference type="InterPro" id="IPR043429">
    <property type="entry name" value="ArtM/GltK/GlnP/TcyL/YhdX-like"/>
</dbReference>
<dbReference type="GO" id="GO:0043190">
    <property type="term" value="C:ATP-binding cassette (ABC) transporter complex"/>
    <property type="evidence" value="ECO:0007669"/>
    <property type="project" value="InterPro"/>
</dbReference>
<dbReference type="Gene3D" id="1.10.3720.10">
    <property type="entry name" value="MetI-like"/>
    <property type="match status" value="1"/>
</dbReference>
<keyword evidence="6" id="KW-0029">Amino-acid transport</keyword>
<dbReference type="NCBIfam" id="TIGR01726">
    <property type="entry name" value="HEQRo_perm_3TM"/>
    <property type="match status" value="1"/>
</dbReference>
<dbReference type="PROSITE" id="PS50928">
    <property type="entry name" value="ABC_TM1"/>
    <property type="match status" value="1"/>
</dbReference>
<dbReference type="PANTHER" id="PTHR30614">
    <property type="entry name" value="MEMBRANE COMPONENT OF AMINO ACID ABC TRANSPORTER"/>
    <property type="match status" value="1"/>
</dbReference>
<keyword evidence="4" id="KW-1003">Cell membrane</keyword>
<comment type="subcellular location">
    <subcellularLocation>
        <location evidence="1 9">Cell membrane</location>
        <topology evidence="1 9">Multi-pass membrane protein</topology>
    </subcellularLocation>
</comment>
<feature type="transmembrane region" description="Helical" evidence="9">
    <location>
        <begin position="59"/>
        <end position="79"/>
    </location>
</feature>
<keyword evidence="8 9" id="KW-0472">Membrane</keyword>
<dbReference type="EMBL" id="STGY01000083">
    <property type="protein sequence ID" value="THV33684.1"/>
    <property type="molecule type" value="Genomic_DNA"/>
</dbReference>
<evidence type="ECO:0000256" key="6">
    <source>
        <dbReference type="ARBA" id="ARBA00022970"/>
    </source>
</evidence>
<dbReference type="InterPro" id="IPR010065">
    <property type="entry name" value="AA_ABC_transptr_permease_3TM"/>
</dbReference>
<dbReference type="GO" id="GO:0006865">
    <property type="term" value="P:amino acid transport"/>
    <property type="evidence" value="ECO:0007669"/>
    <property type="project" value="UniProtKB-KW"/>
</dbReference>
<dbReference type="CDD" id="cd06261">
    <property type="entry name" value="TM_PBP2"/>
    <property type="match status" value="1"/>
</dbReference>
<proteinExistence type="inferred from homology"/>
<evidence type="ECO:0000256" key="5">
    <source>
        <dbReference type="ARBA" id="ARBA00022692"/>
    </source>
</evidence>
<evidence type="ECO:0000256" key="1">
    <source>
        <dbReference type="ARBA" id="ARBA00004651"/>
    </source>
</evidence>
<keyword evidence="5 9" id="KW-0812">Transmembrane</keyword>
<evidence type="ECO:0000256" key="2">
    <source>
        <dbReference type="ARBA" id="ARBA00010072"/>
    </source>
</evidence>
<evidence type="ECO:0000259" key="10">
    <source>
        <dbReference type="PROSITE" id="PS50928"/>
    </source>
</evidence>
<dbReference type="AlphaFoldDB" id="A0A4S8Q0T4"/>
<dbReference type="InterPro" id="IPR000515">
    <property type="entry name" value="MetI-like"/>
</dbReference>
<feature type="transmembrane region" description="Helical" evidence="9">
    <location>
        <begin position="232"/>
        <end position="250"/>
    </location>
</feature>
<accession>A0A4S8Q0T4</accession>
<evidence type="ECO:0000256" key="4">
    <source>
        <dbReference type="ARBA" id="ARBA00022475"/>
    </source>
</evidence>
<gene>
    <name evidence="11" type="ORF">FAB82_24930</name>
</gene>